<gene>
    <name evidence="10" type="ORF">GCM10007854_18840</name>
</gene>
<evidence type="ECO:0000259" key="9">
    <source>
        <dbReference type="Pfam" id="PF20659"/>
    </source>
</evidence>
<dbReference type="PANTHER" id="PTHR42902">
    <property type="entry name" value="MALATE SYNTHASE"/>
    <property type="match status" value="1"/>
</dbReference>
<dbReference type="Gene3D" id="1.20.1220.12">
    <property type="entry name" value="Malate synthase, domain III"/>
    <property type="match status" value="1"/>
</dbReference>
<keyword evidence="4" id="KW-0816">Tricarboxylic acid cycle</keyword>
<dbReference type="InterPro" id="IPR046363">
    <property type="entry name" value="MS_N_TIM-barrel_dom"/>
</dbReference>
<dbReference type="Pfam" id="PF20656">
    <property type="entry name" value="MS_N"/>
    <property type="match status" value="1"/>
</dbReference>
<feature type="domain" description="Malate synthase TIM barrel" evidence="7">
    <location>
        <begin position="173"/>
        <end position="416"/>
    </location>
</feature>
<dbReference type="PANTHER" id="PTHR42902:SF1">
    <property type="entry name" value="MALATE SYNTHASE 1-RELATED"/>
    <property type="match status" value="1"/>
</dbReference>
<accession>A0ABQ5V051</accession>
<evidence type="ECO:0000259" key="8">
    <source>
        <dbReference type="Pfam" id="PF20656"/>
    </source>
</evidence>
<evidence type="ECO:0000256" key="4">
    <source>
        <dbReference type="ARBA" id="ARBA00022532"/>
    </source>
</evidence>
<keyword evidence="3" id="KW-0329">Glyoxylate bypass</keyword>
<dbReference type="RefSeq" id="WP_284371970.1">
    <property type="nucleotide sequence ID" value="NZ_BSNJ01000004.1"/>
</dbReference>
<evidence type="ECO:0000313" key="11">
    <source>
        <dbReference type="Proteomes" id="UP001161390"/>
    </source>
</evidence>
<evidence type="ECO:0000256" key="1">
    <source>
        <dbReference type="ARBA" id="ARBA00006394"/>
    </source>
</evidence>
<evidence type="ECO:0000256" key="2">
    <source>
        <dbReference type="ARBA" id="ARBA00012636"/>
    </source>
</evidence>
<comment type="caution">
    <text evidence="10">The sequence shown here is derived from an EMBL/GenBank/DDBJ whole genome shotgun (WGS) entry which is preliminary data.</text>
</comment>
<dbReference type="Pfam" id="PF20659">
    <property type="entry name" value="MS_C"/>
    <property type="match status" value="1"/>
</dbReference>
<dbReference type="InterPro" id="IPR001465">
    <property type="entry name" value="Malate_synthase_TIM"/>
</dbReference>
<dbReference type="InterPro" id="IPR006252">
    <property type="entry name" value="Malate_synthA"/>
</dbReference>
<dbReference type="InterPro" id="IPR048355">
    <property type="entry name" value="MS_C"/>
</dbReference>
<keyword evidence="11" id="KW-1185">Reference proteome</keyword>
<dbReference type="SUPFAM" id="SSF51645">
    <property type="entry name" value="Malate synthase G"/>
    <property type="match status" value="1"/>
</dbReference>
<reference evidence="10" key="2">
    <citation type="submission" date="2023-01" db="EMBL/GenBank/DDBJ databases">
        <title>Draft genome sequence of Algimonas porphyrae strain NBRC 108216.</title>
        <authorList>
            <person name="Sun Q."/>
            <person name="Mori K."/>
        </authorList>
    </citation>
    <scope>NUCLEOTIDE SEQUENCE</scope>
    <source>
        <strain evidence="10">NBRC 108216</strain>
    </source>
</reference>
<dbReference type="Pfam" id="PF01274">
    <property type="entry name" value="MS_TIM-barrel"/>
    <property type="match status" value="1"/>
</dbReference>
<protein>
    <recommendedName>
        <fullName evidence="2">malate synthase</fullName>
        <ecNumber evidence="2">2.3.3.9</ecNumber>
    </recommendedName>
</protein>
<dbReference type="PIRSF" id="PIRSF001363">
    <property type="entry name" value="Malate_synth"/>
    <property type="match status" value="1"/>
</dbReference>
<dbReference type="EMBL" id="BSNJ01000004">
    <property type="protein sequence ID" value="GLQ20929.1"/>
    <property type="molecule type" value="Genomic_DNA"/>
</dbReference>
<dbReference type="Gene3D" id="3.20.20.360">
    <property type="entry name" value="Malate synthase, domain 3"/>
    <property type="match status" value="1"/>
</dbReference>
<feature type="domain" description="Malate synthase C-terminal" evidence="9">
    <location>
        <begin position="423"/>
        <end position="544"/>
    </location>
</feature>
<dbReference type="InterPro" id="IPR044856">
    <property type="entry name" value="Malate_synth_C_sf"/>
</dbReference>
<comment type="similarity">
    <text evidence="1">Belongs to the malate synthase family.</text>
</comment>
<comment type="catalytic activity">
    <reaction evidence="6">
        <text>glyoxylate + acetyl-CoA + H2O = (S)-malate + CoA + H(+)</text>
        <dbReference type="Rhea" id="RHEA:18181"/>
        <dbReference type="ChEBI" id="CHEBI:15377"/>
        <dbReference type="ChEBI" id="CHEBI:15378"/>
        <dbReference type="ChEBI" id="CHEBI:15589"/>
        <dbReference type="ChEBI" id="CHEBI:36655"/>
        <dbReference type="ChEBI" id="CHEBI:57287"/>
        <dbReference type="ChEBI" id="CHEBI:57288"/>
        <dbReference type="EC" id="2.3.3.9"/>
    </reaction>
</comment>
<evidence type="ECO:0000256" key="6">
    <source>
        <dbReference type="ARBA" id="ARBA00047918"/>
    </source>
</evidence>
<feature type="domain" description="Malate synthase N-terminal" evidence="8">
    <location>
        <begin position="27"/>
        <end position="83"/>
    </location>
</feature>
<dbReference type="CDD" id="cd00727">
    <property type="entry name" value="malate_synt_A"/>
    <property type="match status" value="1"/>
</dbReference>
<dbReference type="InterPro" id="IPR011076">
    <property type="entry name" value="Malate_synth_sf"/>
</dbReference>
<reference evidence="10" key="1">
    <citation type="journal article" date="2014" name="Int. J. Syst. Evol. Microbiol.">
        <title>Complete genome of a new Firmicutes species belonging to the dominant human colonic microbiota ('Ruminococcus bicirculans') reveals two chromosomes and a selective capacity to utilize plant glucans.</title>
        <authorList>
            <consortium name="NISC Comparative Sequencing Program"/>
            <person name="Wegmann U."/>
            <person name="Louis P."/>
            <person name="Goesmann A."/>
            <person name="Henrissat B."/>
            <person name="Duncan S.H."/>
            <person name="Flint H.J."/>
        </authorList>
    </citation>
    <scope>NUCLEOTIDE SEQUENCE</scope>
    <source>
        <strain evidence="10">NBRC 108216</strain>
    </source>
</reference>
<sequence>MNAPVTAPSQPIPRHRVLAKVVGPASGQAVPEIDRVLTPDALLFLADLERRFGPQRKILLADRQLRQDRFDDGELPTVPLETQHIRNSVWEVDPAPAALTDRRVEITGPVSRKMMINAFNSGATQFMADFEDASSPTFANMIEGQANMIDYTAGDLTLETDSKSYALGDDPATLLVRPRGLHLEERNVTVDGLPMSASLFDFGLHIFHNGKALAADGRGPFFYLPKLESYQEARLWNDVFNFAQAALGLENGTIKATVLIETLPAAFQMEEILYVMRRHITGLNCGRWDYIFSYIKTLRNHKQFLLPDRAQVGMDRDFLRAYSLRLIETCHRRGAHAMGGMAAQIPVKNDAAANEAAFAKIKADKDREVRAGHDGTWVAHPAMVATARAAFDAHMPSKHQIRKQRQNPRISDAAMLEPHDGTITEAGLRTNIEVGIRYIAAWLSGRGAVPIHGLMEDAATAEISRTQVWQWLRHGADVQMADGKTERMSSTLYQRIFDAVFDALQAELGRDAFITGRFPEAARLFTQTATSADLPEFLTLSAYDILET</sequence>
<evidence type="ECO:0000256" key="3">
    <source>
        <dbReference type="ARBA" id="ARBA00022435"/>
    </source>
</evidence>
<dbReference type="InterPro" id="IPR048356">
    <property type="entry name" value="MS_N"/>
</dbReference>
<organism evidence="10 11">
    <name type="scientific">Algimonas porphyrae</name>
    <dbReference type="NCBI Taxonomy" id="1128113"/>
    <lineage>
        <taxon>Bacteria</taxon>
        <taxon>Pseudomonadati</taxon>
        <taxon>Pseudomonadota</taxon>
        <taxon>Alphaproteobacteria</taxon>
        <taxon>Maricaulales</taxon>
        <taxon>Robiginitomaculaceae</taxon>
        <taxon>Algimonas</taxon>
    </lineage>
</organism>
<evidence type="ECO:0000256" key="5">
    <source>
        <dbReference type="ARBA" id="ARBA00022679"/>
    </source>
</evidence>
<evidence type="ECO:0000259" key="7">
    <source>
        <dbReference type="Pfam" id="PF01274"/>
    </source>
</evidence>
<keyword evidence="5" id="KW-0808">Transferase</keyword>
<dbReference type="NCBIfam" id="TIGR01344">
    <property type="entry name" value="malate_syn_A"/>
    <property type="match status" value="1"/>
</dbReference>
<dbReference type="Proteomes" id="UP001161390">
    <property type="component" value="Unassembled WGS sequence"/>
</dbReference>
<dbReference type="EC" id="2.3.3.9" evidence="2"/>
<name>A0ABQ5V051_9PROT</name>
<evidence type="ECO:0000313" key="10">
    <source>
        <dbReference type="EMBL" id="GLQ20929.1"/>
    </source>
</evidence>
<proteinExistence type="inferred from homology"/>